<dbReference type="CDD" id="cd01948">
    <property type="entry name" value="EAL"/>
    <property type="match status" value="1"/>
</dbReference>
<keyword evidence="1" id="KW-0175">Coiled coil</keyword>
<feature type="transmembrane region" description="Helical" evidence="2">
    <location>
        <begin position="190"/>
        <end position="211"/>
    </location>
</feature>
<name>A0A6I6D458_9GAMM</name>
<dbReference type="InterPro" id="IPR000160">
    <property type="entry name" value="GGDEF_dom"/>
</dbReference>
<feature type="domain" description="GGDEF" evidence="5">
    <location>
        <begin position="443"/>
        <end position="579"/>
    </location>
</feature>
<evidence type="ECO:0000259" key="5">
    <source>
        <dbReference type="PROSITE" id="PS50887"/>
    </source>
</evidence>
<dbReference type="SUPFAM" id="SSF55785">
    <property type="entry name" value="PYP-like sensor domain (PAS domain)"/>
    <property type="match status" value="1"/>
</dbReference>
<dbReference type="AlphaFoldDB" id="A0A6I6D458"/>
<dbReference type="InterPro" id="IPR035919">
    <property type="entry name" value="EAL_sf"/>
</dbReference>
<dbReference type="Proteomes" id="UP000427716">
    <property type="component" value="Chromosome"/>
</dbReference>
<dbReference type="PROSITE" id="PS50883">
    <property type="entry name" value="EAL"/>
    <property type="match status" value="1"/>
</dbReference>
<evidence type="ECO:0000256" key="1">
    <source>
        <dbReference type="SAM" id="Coils"/>
    </source>
</evidence>
<dbReference type="EMBL" id="CP046415">
    <property type="protein sequence ID" value="QGT78354.1"/>
    <property type="molecule type" value="Genomic_DNA"/>
</dbReference>
<dbReference type="Pfam" id="PF08448">
    <property type="entry name" value="PAS_4"/>
    <property type="match status" value="1"/>
</dbReference>
<evidence type="ECO:0000259" key="4">
    <source>
        <dbReference type="PROSITE" id="PS50883"/>
    </source>
</evidence>
<dbReference type="Gene3D" id="3.30.450.20">
    <property type="entry name" value="PAS domain"/>
    <property type="match status" value="1"/>
</dbReference>
<feature type="coiled-coil region" evidence="1">
    <location>
        <begin position="113"/>
        <end position="140"/>
    </location>
</feature>
<feature type="domain" description="PAS" evidence="3">
    <location>
        <begin position="288"/>
        <end position="358"/>
    </location>
</feature>
<dbReference type="NCBIfam" id="TIGR00254">
    <property type="entry name" value="GGDEF"/>
    <property type="match status" value="1"/>
</dbReference>
<accession>A0A6I6D458</accession>
<dbReference type="CDD" id="cd00130">
    <property type="entry name" value="PAS"/>
    <property type="match status" value="1"/>
</dbReference>
<sequence>MRLLPLPLQFLIFILAQLALSAGLVFYLGNLAQSNVETFAEASRGFVETHKSIEQIRNEYAGIAAKVEREVAGFAPGARRDVSGLKTELTQIASAVRGSVALAPLRENHPGAINQLADSIEAQSRRLVEANQNVASASADEIARLQTRLAEQRAAIMTDGFGGLIDAANEELEDTMQAIRGANAAVTENYQLVLIVFVALQALLLMLVLWLTNRQIRQLADITERIVAGQQASAGSQQKRRDQLGRIARAVQQFRSSLVSLSNSREQLQAMLKKHDKEAMSRRRAEDSLALTASVFDEVQEAVLVTDIQGIVTRANPAAESLLAMSTTKLAERPLLEILLDQPSRVIAPIWKHVLDKGEWRSEIEFTRPEDGKTLIALVSIRLVGEAREKRGHVIVVINDHTEIRARENEVLALARQDRVTDRLNRGYFVQQVDTQIQTHPDQPFALVSLGLDGFTAFNEALGRRFGDRILRVMGDRLAEITEPRSLLARIDGDEFAFLVFADKGEDLEARVDEVMRQAHAHLTQRVELAGYRLDIRASVSSAQFPAEGQTAEELLRITDNGLSQAKAEGGNRIIGHAEGHTHAAQRRFELTQALGKALGNREMRVHYQPQVSLASGTLVGFEALMRWRYRGDWISPGEFIPLAEEHNLIGEFTEWALNNACRRVADWQRQAGQELTISINVPPQLLLLDKVDERLIELAKSAGLPTSSIVLEITESDFGSDPTLLAERLHQLAMHGFAIAIDDFGTGHSSLAYLNNLPISKLKIDKQFVDEIERSEDARKLLESILAMAEKLEFEVVIEGVETPQQLVELRKFGSRLQIQGFVFSRPFDEDYWDGEFMHGNIPSYPVPDIQPPRQAD</sequence>
<dbReference type="InterPro" id="IPR052155">
    <property type="entry name" value="Biofilm_reg_signaling"/>
</dbReference>
<keyword evidence="2" id="KW-1133">Transmembrane helix</keyword>
<keyword evidence="2" id="KW-0472">Membrane</keyword>
<dbReference type="SUPFAM" id="SSF55073">
    <property type="entry name" value="Nucleotide cyclase"/>
    <property type="match status" value="1"/>
</dbReference>
<organism evidence="6 7">
    <name type="scientific">Guyparkeria halophila</name>
    <dbReference type="NCBI Taxonomy" id="47960"/>
    <lineage>
        <taxon>Bacteria</taxon>
        <taxon>Pseudomonadati</taxon>
        <taxon>Pseudomonadota</taxon>
        <taxon>Gammaproteobacteria</taxon>
        <taxon>Chromatiales</taxon>
        <taxon>Thioalkalibacteraceae</taxon>
        <taxon>Guyparkeria</taxon>
    </lineage>
</organism>
<dbReference type="SMART" id="SM00267">
    <property type="entry name" value="GGDEF"/>
    <property type="match status" value="1"/>
</dbReference>
<evidence type="ECO:0000256" key="2">
    <source>
        <dbReference type="SAM" id="Phobius"/>
    </source>
</evidence>
<dbReference type="InterPro" id="IPR001633">
    <property type="entry name" value="EAL_dom"/>
</dbReference>
<dbReference type="SUPFAM" id="SSF141868">
    <property type="entry name" value="EAL domain-like"/>
    <property type="match status" value="1"/>
</dbReference>
<dbReference type="CDD" id="cd01949">
    <property type="entry name" value="GGDEF"/>
    <property type="match status" value="1"/>
</dbReference>
<proteinExistence type="predicted"/>
<dbReference type="PROSITE" id="PS50112">
    <property type="entry name" value="PAS"/>
    <property type="match status" value="1"/>
</dbReference>
<dbReference type="Gene3D" id="6.10.340.10">
    <property type="match status" value="1"/>
</dbReference>
<dbReference type="SMART" id="SM00052">
    <property type="entry name" value="EAL"/>
    <property type="match status" value="1"/>
</dbReference>
<evidence type="ECO:0000313" key="7">
    <source>
        <dbReference type="Proteomes" id="UP000427716"/>
    </source>
</evidence>
<evidence type="ECO:0000313" key="6">
    <source>
        <dbReference type="EMBL" id="QGT78354.1"/>
    </source>
</evidence>
<dbReference type="Gene3D" id="3.30.70.270">
    <property type="match status" value="1"/>
</dbReference>
<dbReference type="NCBIfam" id="TIGR00229">
    <property type="entry name" value="sensory_box"/>
    <property type="match status" value="1"/>
</dbReference>
<dbReference type="InterPro" id="IPR043128">
    <property type="entry name" value="Rev_trsase/Diguanyl_cyclase"/>
</dbReference>
<dbReference type="InterPro" id="IPR013656">
    <property type="entry name" value="PAS_4"/>
</dbReference>
<keyword evidence="2" id="KW-0812">Transmembrane</keyword>
<dbReference type="InterPro" id="IPR000014">
    <property type="entry name" value="PAS"/>
</dbReference>
<keyword evidence="7" id="KW-1185">Reference proteome</keyword>
<dbReference type="PROSITE" id="PS50887">
    <property type="entry name" value="GGDEF"/>
    <property type="match status" value="1"/>
</dbReference>
<dbReference type="Pfam" id="PF00563">
    <property type="entry name" value="EAL"/>
    <property type="match status" value="1"/>
</dbReference>
<dbReference type="RefSeq" id="WP_156573727.1">
    <property type="nucleotide sequence ID" value="NZ_CP046415.1"/>
</dbReference>
<dbReference type="PANTHER" id="PTHR44757">
    <property type="entry name" value="DIGUANYLATE CYCLASE DGCP"/>
    <property type="match status" value="1"/>
</dbReference>
<evidence type="ECO:0000259" key="3">
    <source>
        <dbReference type="PROSITE" id="PS50112"/>
    </source>
</evidence>
<dbReference type="InterPro" id="IPR035965">
    <property type="entry name" value="PAS-like_dom_sf"/>
</dbReference>
<reference evidence="6 7" key="1">
    <citation type="submission" date="2019-11" db="EMBL/GenBank/DDBJ databases">
        <authorList>
            <person name="Zhang J."/>
            <person name="Sun C."/>
        </authorList>
    </citation>
    <scope>NUCLEOTIDE SEQUENCE [LARGE SCALE GENOMIC DNA]</scope>
    <source>
        <strain evidence="7">sp2</strain>
    </source>
</reference>
<dbReference type="PANTHER" id="PTHR44757:SF2">
    <property type="entry name" value="BIOFILM ARCHITECTURE MAINTENANCE PROTEIN MBAA"/>
    <property type="match status" value="1"/>
</dbReference>
<feature type="domain" description="EAL" evidence="4">
    <location>
        <begin position="588"/>
        <end position="842"/>
    </location>
</feature>
<dbReference type="Pfam" id="PF00990">
    <property type="entry name" value="GGDEF"/>
    <property type="match status" value="1"/>
</dbReference>
<dbReference type="SMART" id="SM00091">
    <property type="entry name" value="PAS"/>
    <property type="match status" value="1"/>
</dbReference>
<dbReference type="Gene3D" id="3.20.20.450">
    <property type="entry name" value="EAL domain"/>
    <property type="match status" value="1"/>
</dbReference>
<gene>
    <name evidence="6" type="ORF">GM160_05270</name>
</gene>
<dbReference type="KEGG" id="ghl:GM160_05270"/>
<dbReference type="InterPro" id="IPR029787">
    <property type="entry name" value="Nucleotide_cyclase"/>
</dbReference>
<protein>
    <submittedName>
        <fullName evidence="6">EAL domain-containing protein</fullName>
    </submittedName>
</protein>